<name>A0ABV3Y766_9ACTN</name>
<dbReference type="Proteomes" id="UP001560267">
    <property type="component" value="Unassembled WGS sequence"/>
</dbReference>
<gene>
    <name evidence="1" type="ORF">AB6A68_15730</name>
</gene>
<proteinExistence type="predicted"/>
<protein>
    <submittedName>
        <fullName evidence="1">Helix-turn-helix domain-containing protein</fullName>
    </submittedName>
</protein>
<dbReference type="InterPro" id="IPR009057">
    <property type="entry name" value="Homeodomain-like_sf"/>
</dbReference>
<keyword evidence="2" id="KW-1185">Reference proteome</keyword>
<accession>A0ABV3Y766</accession>
<reference evidence="1 2" key="1">
    <citation type="submission" date="2024-07" db="EMBL/GenBank/DDBJ databases">
        <title>Draft Genome Sequence of Ferrimicrobium acidiphilum Strain YE2023, Isolated from a Pulp of Bioleach Reactor.</title>
        <authorList>
            <person name="Elkina Y.A."/>
            <person name="Bulaeva A.G."/>
            <person name="Beletsky A.V."/>
            <person name="Mardanov A.V."/>
        </authorList>
    </citation>
    <scope>NUCLEOTIDE SEQUENCE [LARGE SCALE GENOMIC DNA]</scope>
    <source>
        <strain evidence="1 2">YE2023</strain>
    </source>
</reference>
<dbReference type="EMBL" id="JBFSHR010000491">
    <property type="protein sequence ID" value="MEX6431245.1"/>
    <property type="molecule type" value="Genomic_DNA"/>
</dbReference>
<feature type="non-terminal residue" evidence="1">
    <location>
        <position position="1"/>
    </location>
</feature>
<dbReference type="Pfam" id="PF13565">
    <property type="entry name" value="HTH_32"/>
    <property type="match status" value="1"/>
</dbReference>
<dbReference type="SUPFAM" id="SSF46689">
    <property type="entry name" value="Homeodomain-like"/>
    <property type="match status" value="1"/>
</dbReference>
<evidence type="ECO:0000313" key="1">
    <source>
        <dbReference type="EMBL" id="MEX6431245.1"/>
    </source>
</evidence>
<sequence length="80" mass="8939">ALLANEHVRLCDIADELDISTFTVQKWIKRFALYGVGTLADAPRPGTPRTHGDDKITEIIRLTTMTEPPDSSTHWSTNTM</sequence>
<organism evidence="1 2">
    <name type="scientific">Ferrimicrobium acidiphilum</name>
    <dbReference type="NCBI Taxonomy" id="121039"/>
    <lineage>
        <taxon>Bacteria</taxon>
        <taxon>Bacillati</taxon>
        <taxon>Actinomycetota</taxon>
        <taxon>Acidimicrobiia</taxon>
        <taxon>Acidimicrobiales</taxon>
        <taxon>Acidimicrobiaceae</taxon>
        <taxon>Ferrimicrobium</taxon>
    </lineage>
</organism>
<evidence type="ECO:0000313" key="2">
    <source>
        <dbReference type="Proteomes" id="UP001560267"/>
    </source>
</evidence>
<feature type="non-terminal residue" evidence="1">
    <location>
        <position position="80"/>
    </location>
</feature>
<dbReference type="RefSeq" id="WP_369085185.1">
    <property type="nucleotide sequence ID" value="NZ_JBFSHR010000491.1"/>
</dbReference>
<comment type="caution">
    <text evidence="1">The sequence shown here is derived from an EMBL/GenBank/DDBJ whole genome shotgun (WGS) entry which is preliminary data.</text>
</comment>